<sequence length="111" mass="12969">MFQIELLSGGVFWVYAVYPQNSAFLIWKDDHWVWMAADKCKPYVQPWTVTTVDNFPSTDAVPVVRCKDCRYLGRELDKGLYSCDDYNLPYCELDSYCSHGRRKEETKHAAD</sequence>
<name>A0A8S5NJE1_9CAUD</name>
<dbReference type="EMBL" id="BK015174">
    <property type="protein sequence ID" value="DAD94195.1"/>
    <property type="molecule type" value="Genomic_DNA"/>
</dbReference>
<evidence type="ECO:0000313" key="1">
    <source>
        <dbReference type="EMBL" id="DAD94195.1"/>
    </source>
</evidence>
<organism evidence="1">
    <name type="scientific">Siphoviridae sp. cttpk5</name>
    <dbReference type="NCBI Taxonomy" id="2826496"/>
    <lineage>
        <taxon>Viruses</taxon>
        <taxon>Duplodnaviria</taxon>
        <taxon>Heunggongvirae</taxon>
        <taxon>Uroviricota</taxon>
        <taxon>Caudoviricetes</taxon>
    </lineage>
</organism>
<reference evidence="1" key="1">
    <citation type="journal article" date="2021" name="Proc. Natl. Acad. Sci. U.S.A.">
        <title>A Catalog of Tens of Thousands of Viruses from Human Metagenomes Reveals Hidden Associations with Chronic Diseases.</title>
        <authorList>
            <person name="Tisza M.J."/>
            <person name="Buck C.B."/>
        </authorList>
    </citation>
    <scope>NUCLEOTIDE SEQUENCE</scope>
    <source>
        <strain evidence="1">Cttpk5</strain>
    </source>
</reference>
<accession>A0A8S5NJE1</accession>
<proteinExistence type="predicted"/>
<protein>
    <submittedName>
        <fullName evidence="1">Uncharacterized protein</fullName>
    </submittedName>
</protein>